<dbReference type="Proteomes" id="UP001430804">
    <property type="component" value="Unassembled WGS sequence"/>
</dbReference>
<evidence type="ECO:0000313" key="6">
    <source>
        <dbReference type="EMBL" id="MBW3097117.1"/>
    </source>
</evidence>
<dbReference type="EMBL" id="JAHWQX010000002">
    <property type="protein sequence ID" value="MBW3097117.1"/>
    <property type="molecule type" value="Genomic_DNA"/>
</dbReference>
<evidence type="ECO:0000259" key="5">
    <source>
        <dbReference type="PROSITE" id="PS50931"/>
    </source>
</evidence>
<protein>
    <submittedName>
        <fullName evidence="6">LysR family transcriptional regulator</fullName>
    </submittedName>
</protein>
<feature type="domain" description="HTH lysR-type" evidence="5">
    <location>
        <begin position="1"/>
        <end position="59"/>
    </location>
</feature>
<dbReference type="PANTHER" id="PTHR30537">
    <property type="entry name" value="HTH-TYPE TRANSCRIPTIONAL REGULATOR"/>
    <property type="match status" value="1"/>
</dbReference>
<keyword evidence="3" id="KW-0238">DNA-binding</keyword>
<comment type="similarity">
    <text evidence="1">Belongs to the LysR transcriptional regulatory family.</text>
</comment>
<dbReference type="PANTHER" id="PTHR30537:SF5">
    <property type="entry name" value="HTH-TYPE TRANSCRIPTIONAL ACTIVATOR TTDR-RELATED"/>
    <property type="match status" value="1"/>
</dbReference>
<dbReference type="InterPro" id="IPR000847">
    <property type="entry name" value="LysR_HTH_N"/>
</dbReference>
<keyword evidence="4" id="KW-0804">Transcription</keyword>
<dbReference type="InterPro" id="IPR005119">
    <property type="entry name" value="LysR_subst-bd"/>
</dbReference>
<reference evidence="6" key="1">
    <citation type="submission" date="2021-07" db="EMBL/GenBank/DDBJ databases">
        <title>Pseudohoeflea marina sp. nov. a polyhydroxyalcanoate-producing bacterium.</title>
        <authorList>
            <person name="Zheng W."/>
            <person name="Yu S."/>
            <person name="Huang Y."/>
        </authorList>
    </citation>
    <scope>NUCLEOTIDE SEQUENCE</scope>
    <source>
        <strain evidence="6">DP4N28-3</strain>
    </source>
</reference>
<evidence type="ECO:0000256" key="2">
    <source>
        <dbReference type="ARBA" id="ARBA00023015"/>
    </source>
</evidence>
<evidence type="ECO:0000313" key="7">
    <source>
        <dbReference type="Proteomes" id="UP001430804"/>
    </source>
</evidence>
<keyword evidence="7" id="KW-1185">Reference proteome</keyword>
<dbReference type="InterPro" id="IPR058163">
    <property type="entry name" value="LysR-type_TF_proteobact-type"/>
</dbReference>
<evidence type="ECO:0000256" key="1">
    <source>
        <dbReference type="ARBA" id="ARBA00009437"/>
    </source>
</evidence>
<dbReference type="CDD" id="cd08422">
    <property type="entry name" value="PBP2_CrgA_like"/>
    <property type="match status" value="1"/>
</dbReference>
<gene>
    <name evidence="6" type="ORF">KY465_07475</name>
</gene>
<sequence>MGRLEDMEIFMRVVANGSLSAAGREVGLSPAAVSKRLRRLEETLGARLLERTTRQLALTEAGQAFHARIGPLLAGIEEAENLVTERSADMRGTLKVSAPTSFGRMLIAPHMQGFMAAHPQLSINLQLSDEFVDIVGEGFDLAIRIGEMRDSSLMCRKLGPVRRVLCASPGYLDRHGTPKDLSDLGRHICLPPHNNDSWNLEGPDGTISYRPSGPLRSNSSEVIREAVLGGAGIALRSTWDVGAELNDGRLVRVLNAYEGRRGLGIYALYPSREFMPAKVRSFIDFLHALYAPLFGTDAQTG</sequence>
<organism evidence="6 7">
    <name type="scientific">Pseudohoeflea coraliihabitans</name>
    <dbReference type="NCBI Taxonomy" id="2860393"/>
    <lineage>
        <taxon>Bacteria</taxon>
        <taxon>Pseudomonadati</taxon>
        <taxon>Pseudomonadota</taxon>
        <taxon>Alphaproteobacteria</taxon>
        <taxon>Hyphomicrobiales</taxon>
        <taxon>Rhizobiaceae</taxon>
        <taxon>Pseudohoeflea</taxon>
    </lineage>
</organism>
<comment type="caution">
    <text evidence="6">The sequence shown here is derived from an EMBL/GenBank/DDBJ whole genome shotgun (WGS) entry which is preliminary data.</text>
</comment>
<evidence type="ECO:0000256" key="3">
    <source>
        <dbReference type="ARBA" id="ARBA00023125"/>
    </source>
</evidence>
<dbReference type="Pfam" id="PF03466">
    <property type="entry name" value="LysR_substrate"/>
    <property type="match status" value="1"/>
</dbReference>
<evidence type="ECO:0000256" key="4">
    <source>
        <dbReference type="ARBA" id="ARBA00023163"/>
    </source>
</evidence>
<accession>A0ABS6WMC3</accession>
<keyword evidence="2" id="KW-0805">Transcription regulation</keyword>
<dbReference type="Pfam" id="PF00126">
    <property type="entry name" value="HTH_1"/>
    <property type="match status" value="1"/>
</dbReference>
<name>A0ABS6WMC3_9HYPH</name>
<dbReference type="PROSITE" id="PS50931">
    <property type="entry name" value="HTH_LYSR"/>
    <property type="match status" value="1"/>
</dbReference>
<dbReference type="RefSeq" id="WP_219201053.1">
    <property type="nucleotide sequence ID" value="NZ_JAHWQX010000002.1"/>
</dbReference>
<proteinExistence type="inferred from homology"/>